<comment type="caution">
    <text evidence="7">The sequence shown here is derived from an EMBL/GenBank/DDBJ whole genome shotgun (WGS) entry which is preliminary data.</text>
</comment>
<evidence type="ECO:0000313" key="3">
    <source>
        <dbReference type="EMBL" id="KAG2929277.1"/>
    </source>
</evidence>
<organism evidence="7 8">
    <name type="scientific">Phytophthora cactorum</name>
    <dbReference type="NCBI Taxonomy" id="29920"/>
    <lineage>
        <taxon>Eukaryota</taxon>
        <taxon>Sar</taxon>
        <taxon>Stramenopiles</taxon>
        <taxon>Oomycota</taxon>
        <taxon>Peronosporomycetes</taxon>
        <taxon>Peronosporales</taxon>
        <taxon>Peronosporaceae</taxon>
        <taxon>Phytophthora</taxon>
    </lineage>
</organism>
<evidence type="ECO:0000313" key="6">
    <source>
        <dbReference type="EMBL" id="KAG3224652.1"/>
    </source>
</evidence>
<keyword evidence="8" id="KW-1185">Reference proteome</keyword>
<sequence>MSRQTGNGSGDGSGASRSAVSNNQQDVAIQYGAAAQPLRVNTRLASEGQFSGLQPRSGYSRDLPPLEERRQVATNSAVSRQRGHSQDDQEWQDIRYDAESEENGDLENTNPSMGNGESSGNSLEAQQWSDTSSAQTAELGGENQGEVTCRVSWCEHPGKRYGLCWAHGGVKKCCHRNCQKIALATGEFCSIHEREISGNTL</sequence>
<dbReference type="Proteomes" id="UP000251314">
    <property type="component" value="Unassembled WGS sequence"/>
</dbReference>
<dbReference type="Proteomes" id="UP000760860">
    <property type="component" value="Unassembled WGS sequence"/>
</dbReference>
<dbReference type="AlphaFoldDB" id="A0A329SAA6"/>
<accession>A0A329SAA6</accession>
<gene>
    <name evidence="7" type="ORF">PC110_g9903</name>
    <name evidence="2" type="ORF">PC113_g8164</name>
    <name evidence="3" type="ORF">PC115_g6923</name>
    <name evidence="4" type="ORF">PC117_g8137</name>
    <name evidence="5" type="ORF">PC118_g4238</name>
    <name evidence="6" type="ORF">PC129_g4695</name>
</gene>
<dbReference type="Proteomes" id="UP000736787">
    <property type="component" value="Unassembled WGS sequence"/>
</dbReference>
<reference evidence="6" key="2">
    <citation type="submission" date="2018-05" db="EMBL/GenBank/DDBJ databases">
        <title>Effector identification in a new, highly contiguous assembly of the strawberry crown rot pathogen Phytophthora cactorum.</title>
        <authorList>
            <person name="Armitage A.D."/>
            <person name="Nellist C.F."/>
            <person name="Bates H."/>
            <person name="Vickerstaff R.J."/>
            <person name="Harrison R.J."/>
        </authorList>
    </citation>
    <scope>NUCLEOTIDE SEQUENCE</scope>
    <source>
        <strain evidence="2">15-7</strain>
        <strain evidence="3">4032</strain>
        <strain evidence="4">4040</strain>
        <strain evidence="5">P415</strain>
        <strain evidence="6">P421</strain>
    </source>
</reference>
<feature type="region of interest" description="Disordered" evidence="1">
    <location>
        <begin position="1"/>
        <end position="23"/>
    </location>
</feature>
<feature type="compositionally biased region" description="Basic and acidic residues" evidence="1">
    <location>
        <begin position="84"/>
        <end position="98"/>
    </location>
</feature>
<dbReference type="Proteomes" id="UP000774804">
    <property type="component" value="Unassembled WGS sequence"/>
</dbReference>
<dbReference type="EMBL" id="RCML01000078">
    <property type="protein sequence ID" value="KAG2993015.1"/>
    <property type="molecule type" value="Genomic_DNA"/>
</dbReference>
<dbReference type="OrthoDB" id="97268at2759"/>
<protein>
    <submittedName>
        <fullName evidence="7">Uncharacterized protein</fullName>
    </submittedName>
</protein>
<proteinExistence type="predicted"/>
<evidence type="ECO:0000313" key="8">
    <source>
        <dbReference type="Proteomes" id="UP000251314"/>
    </source>
</evidence>
<feature type="region of interest" description="Disordered" evidence="1">
    <location>
        <begin position="46"/>
        <end position="141"/>
    </location>
</feature>
<dbReference type="EMBL" id="RCMI01000160">
    <property type="protein sequence ID" value="KAG2929277.1"/>
    <property type="molecule type" value="Genomic_DNA"/>
</dbReference>
<dbReference type="Proteomes" id="UP000735874">
    <property type="component" value="Unassembled WGS sequence"/>
</dbReference>
<dbReference type="EMBL" id="RCMG01000187">
    <property type="protein sequence ID" value="KAG2860330.1"/>
    <property type="molecule type" value="Genomic_DNA"/>
</dbReference>
<evidence type="ECO:0000313" key="5">
    <source>
        <dbReference type="EMBL" id="KAG2993015.1"/>
    </source>
</evidence>
<dbReference type="VEuPathDB" id="FungiDB:PC110_g9903"/>
<dbReference type="EMBL" id="RCMV01000105">
    <property type="protein sequence ID" value="KAG3224652.1"/>
    <property type="molecule type" value="Genomic_DNA"/>
</dbReference>
<evidence type="ECO:0000313" key="4">
    <source>
        <dbReference type="EMBL" id="KAG2945819.1"/>
    </source>
</evidence>
<dbReference type="EMBL" id="RCMK01000173">
    <property type="protein sequence ID" value="KAG2945819.1"/>
    <property type="molecule type" value="Genomic_DNA"/>
</dbReference>
<name>A0A329SAA6_9STRA</name>
<evidence type="ECO:0000313" key="2">
    <source>
        <dbReference type="EMBL" id="KAG2860330.1"/>
    </source>
</evidence>
<evidence type="ECO:0000313" key="7">
    <source>
        <dbReference type="EMBL" id="RAW33757.1"/>
    </source>
</evidence>
<feature type="compositionally biased region" description="Polar residues" evidence="1">
    <location>
        <begin position="106"/>
        <end position="136"/>
    </location>
</feature>
<reference evidence="7 8" key="1">
    <citation type="submission" date="2018-01" db="EMBL/GenBank/DDBJ databases">
        <title>Draft genome of the strawberry crown rot pathogen Phytophthora cactorum.</title>
        <authorList>
            <person name="Armitage A.D."/>
            <person name="Lysoe E."/>
            <person name="Nellist C.F."/>
            <person name="Harrison R.J."/>
            <person name="Brurberg M.B."/>
        </authorList>
    </citation>
    <scope>NUCLEOTIDE SEQUENCE [LARGE SCALE GENOMIC DNA]</scope>
    <source>
        <strain evidence="7 8">10300</strain>
    </source>
</reference>
<dbReference type="EMBL" id="MJFZ01000226">
    <property type="protein sequence ID" value="RAW33757.1"/>
    <property type="molecule type" value="Genomic_DNA"/>
</dbReference>
<dbReference type="Proteomes" id="UP000697107">
    <property type="component" value="Unassembled WGS sequence"/>
</dbReference>
<evidence type="ECO:0000256" key="1">
    <source>
        <dbReference type="SAM" id="MobiDB-lite"/>
    </source>
</evidence>